<proteinExistence type="predicted"/>
<keyword evidence="2" id="KW-1185">Reference proteome</keyword>
<accession>W4LJ37</accession>
<organism evidence="1 2">
    <name type="scientific">Entotheonella factor</name>
    <dbReference type="NCBI Taxonomy" id="1429438"/>
    <lineage>
        <taxon>Bacteria</taxon>
        <taxon>Pseudomonadati</taxon>
        <taxon>Nitrospinota/Tectimicrobiota group</taxon>
        <taxon>Candidatus Tectimicrobiota</taxon>
        <taxon>Candidatus Entotheonellia</taxon>
        <taxon>Candidatus Entotheonellales</taxon>
        <taxon>Candidatus Entotheonellaceae</taxon>
        <taxon>Candidatus Entotheonella</taxon>
    </lineage>
</organism>
<dbReference type="Proteomes" id="UP000019141">
    <property type="component" value="Unassembled WGS sequence"/>
</dbReference>
<name>W4LJ37_ENTF1</name>
<comment type="caution">
    <text evidence="1">The sequence shown here is derived from an EMBL/GenBank/DDBJ whole genome shotgun (WGS) entry which is preliminary data.</text>
</comment>
<dbReference type="EMBL" id="AZHW01000627">
    <property type="protein sequence ID" value="ETW97730.1"/>
    <property type="molecule type" value="Genomic_DNA"/>
</dbReference>
<protein>
    <submittedName>
        <fullName evidence="1">Uncharacterized protein</fullName>
    </submittedName>
</protein>
<sequence>MSGVKFDMKQLGDAWRWRGQRWLGLICELLTLTLLASCATIEPVPPRSDIPRPYTLAILPWNMAEHRQDDSYRFGMAALKTALKAAPFRPLYSYYPFPNTTRVTSEDISEMSVLWASGFWESGPPQDRVIWIGDQLGVDAVLVYAMYAKLGPDTMWAHLFDIPQNKHYVAEGWVLNYESDTIGELQRLTRDVFHAFTHGREPSGR</sequence>
<gene>
    <name evidence="1" type="ORF">ETSY1_21530</name>
</gene>
<evidence type="ECO:0000313" key="2">
    <source>
        <dbReference type="Proteomes" id="UP000019141"/>
    </source>
</evidence>
<evidence type="ECO:0000313" key="1">
    <source>
        <dbReference type="EMBL" id="ETW97730.1"/>
    </source>
</evidence>
<dbReference type="AlphaFoldDB" id="W4LJ37"/>
<reference evidence="1 2" key="1">
    <citation type="journal article" date="2014" name="Nature">
        <title>An environmental bacterial taxon with a large and distinct metabolic repertoire.</title>
        <authorList>
            <person name="Wilson M.C."/>
            <person name="Mori T."/>
            <person name="Ruckert C."/>
            <person name="Uria A.R."/>
            <person name="Helf M.J."/>
            <person name="Takada K."/>
            <person name="Gernert C."/>
            <person name="Steffens U.A."/>
            <person name="Heycke N."/>
            <person name="Schmitt S."/>
            <person name="Rinke C."/>
            <person name="Helfrich E.J."/>
            <person name="Brachmann A.O."/>
            <person name="Gurgui C."/>
            <person name="Wakimoto T."/>
            <person name="Kracht M."/>
            <person name="Crusemann M."/>
            <person name="Hentschel U."/>
            <person name="Abe I."/>
            <person name="Matsunaga S."/>
            <person name="Kalinowski J."/>
            <person name="Takeyama H."/>
            <person name="Piel J."/>
        </authorList>
    </citation>
    <scope>NUCLEOTIDE SEQUENCE [LARGE SCALE GENOMIC DNA]</scope>
    <source>
        <strain evidence="2">TSY1</strain>
    </source>
</reference>
<dbReference type="HOGENOM" id="CLU_1425617_0_0_7"/>